<organism evidence="1 2">
    <name type="scientific">Dunaliella salina</name>
    <name type="common">Green alga</name>
    <name type="synonym">Protococcus salinus</name>
    <dbReference type="NCBI Taxonomy" id="3046"/>
    <lineage>
        <taxon>Eukaryota</taxon>
        <taxon>Viridiplantae</taxon>
        <taxon>Chlorophyta</taxon>
        <taxon>core chlorophytes</taxon>
        <taxon>Chlorophyceae</taxon>
        <taxon>CS clade</taxon>
        <taxon>Chlamydomonadales</taxon>
        <taxon>Dunaliellaceae</taxon>
        <taxon>Dunaliella</taxon>
    </lineage>
</organism>
<evidence type="ECO:0000313" key="2">
    <source>
        <dbReference type="Proteomes" id="UP000815325"/>
    </source>
</evidence>
<reference evidence="1" key="1">
    <citation type="submission" date="2017-08" db="EMBL/GenBank/DDBJ databases">
        <authorList>
            <person name="Polle J.E."/>
            <person name="Barry K."/>
            <person name="Cushman J."/>
            <person name="Schmutz J."/>
            <person name="Tran D."/>
            <person name="Hathwaick L.T."/>
            <person name="Yim W.C."/>
            <person name="Jenkins J."/>
            <person name="Mckie-Krisberg Z.M."/>
            <person name="Prochnik S."/>
            <person name="Lindquist E."/>
            <person name="Dockter R.B."/>
            <person name="Adam C."/>
            <person name="Molina H."/>
            <person name="Bunkerborg J."/>
            <person name="Jin E."/>
            <person name="Buchheim M."/>
            <person name="Magnuson J."/>
        </authorList>
    </citation>
    <scope>NUCLEOTIDE SEQUENCE</scope>
    <source>
        <strain evidence="1">CCAP 19/18</strain>
    </source>
</reference>
<proteinExistence type="predicted"/>
<sequence>MGKPERRLIFLPYVWKAAPPGISLMLSRMHSSFEVICRANRLLSCGLDSFEVISRVERLMLLRPHAPYEEICSAKRGSCCCAHMLPMRRSAVPRGAHAVLCAHAPYEEICSAKRLMLLCAHAYEEEVNNAKGLMPQRAQ</sequence>
<dbReference type="EMBL" id="MU069449">
    <property type="protein sequence ID" value="KAF5843050.1"/>
    <property type="molecule type" value="Genomic_DNA"/>
</dbReference>
<keyword evidence="2" id="KW-1185">Reference proteome</keyword>
<dbReference type="Proteomes" id="UP000815325">
    <property type="component" value="Unassembled WGS sequence"/>
</dbReference>
<protein>
    <recommendedName>
        <fullName evidence="3">Encoded protein</fullName>
    </recommendedName>
</protein>
<evidence type="ECO:0008006" key="3">
    <source>
        <dbReference type="Google" id="ProtNLM"/>
    </source>
</evidence>
<comment type="caution">
    <text evidence="1">The sequence shown here is derived from an EMBL/GenBank/DDBJ whole genome shotgun (WGS) entry which is preliminary data.</text>
</comment>
<accession>A0ABQ7H871</accession>
<name>A0ABQ7H871_DUNSA</name>
<gene>
    <name evidence="1" type="ORF">DUNSADRAFT_2663</name>
</gene>
<evidence type="ECO:0000313" key="1">
    <source>
        <dbReference type="EMBL" id="KAF5843050.1"/>
    </source>
</evidence>